<gene>
    <name evidence="9" type="ordered locus">Sta7437_3242</name>
</gene>
<evidence type="ECO:0000256" key="7">
    <source>
        <dbReference type="SAM" id="Coils"/>
    </source>
</evidence>
<dbReference type="AlphaFoldDB" id="K9XXG5"/>
<dbReference type="HOGENOM" id="CLU_082394_1_0_3"/>
<dbReference type="InterPro" id="IPR046357">
    <property type="entry name" value="PPIase_dom_sf"/>
</dbReference>
<dbReference type="PROSITE" id="PS50198">
    <property type="entry name" value="PPIC_PPIASE_2"/>
    <property type="match status" value="1"/>
</dbReference>
<dbReference type="Gene3D" id="1.10.4030.10">
    <property type="entry name" value="Porin chaperone SurA, peptide-binding domain"/>
    <property type="match status" value="1"/>
</dbReference>
<evidence type="ECO:0000256" key="4">
    <source>
        <dbReference type="ARBA" id="ARBA00023110"/>
    </source>
</evidence>
<dbReference type="STRING" id="111780.Sta7437_3242"/>
<dbReference type="KEGG" id="scs:Sta7437_3242"/>
<name>K9XXG5_STAC7</name>
<evidence type="ECO:0000256" key="2">
    <source>
        <dbReference type="ARBA" id="ARBA00013194"/>
    </source>
</evidence>
<dbReference type="GO" id="GO:0003755">
    <property type="term" value="F:peptidyl-prolyl cis-trans isomerase activity"/>
    <property type="evidence" value="ECO:0007669"/>
    <property type="project" value="UniProtKB-KW"/>
</dbReference>
<dbReference type="EMBL" id="CP003653">
    <property type="protein sequence ID" value="AFZ36749.1"/>
    <property type="molecule type" value="Genomic_DNA"/>
</dbReference>
<dbReference type="EC" id="5.2.1.8" evidence="2"/>
<keyword evidence="10" id="KW-1185">Reference proteome</keyword>
<evidence type="ECO:0000313" key="9">
    <source>
        <dbReference type="EMBL" id="AFZ36749.1"/>
    </source>
</evidence>
<keyword evidence="3" id="KW-0732">Signal</keyword>
<organism evidence="9 10">
    <name type="scientific">Stanieria cyanosphaera (strain ATCC 29371 / PCC 7437)</name>
    <dbReference type="NCBI Taxonomy" id="111780"/>
    <lineage>
        <taxon>Bacteria</taxon>
        <taxon>Bacillati</taxon>
        <taxon>Cyanobacteriota</taxon>
        <taxon>Cyanophyceae</taxon>
        <taxon>Pleurocapsales</taxon>
        <taxon>Dermocarpellaceae</taxon>
        <taxon>Stanieria</taxon>
    </lineage>
</organism>
<comment type="catalytic activity">
    <reaction evidence="1">
        <text>[protein]-peptidylproline (omega=180) = [protein]-peptidylproline (omega=0)</text>
        <dbReference type="Rhea" id="RHEA:16237"/>
        <dbReference type="Rhea" id="RHEA-COMP:10747"/>
        <dbReference type="Rhea" id="RHEA-COMP:10748"/>
        <dbReference type="ChEBI" id="CHEBI:83833"/>
        <dbReference type="ChEBI" id="CHEBI:83834"/>
        <dbReference type="EC" id="5.2.1.8"/>
    </reaction>
</comment>
<dbReference type="Proteomes" id="UP000010473">
    <property type="component" value="Chromosome"/>
</dbReference>
<evidence type="ECO:0000256" key="3">
    <source>
        <dbReference type="ARBA" id="ARBA00022729"/>
    </source>
</evidence>
<dbReference type="RefSeq" id="WP_015194411.1">
    <property type="nucleotide sequence ID" value="NC_019748.1"/>
</dbReference>
<feature type="domain" description="PpiC" evidence="8">
    <location>
        <begin position="117"/>
        <end position="208"/>
    </location>
</feature>
<evidence type="ECO:0000256" key="1">
    <source>
        <dbReference type="ARBA" id="ARBA00000971"/>
    </source>
</evidence>
<evidence type="ECO:0000256" key="6">
    <source>
        <dbReference type="PROSITE-ProRule" id="PRU00278"/>
    </source>
</evidence>
<evidence type="ECO:0000313" key="10">
    <source>
        <dbReference type="Proteomes" id="UP000010473"/>
    </source>
</evidence>
<accession>K9XXG5</accession>
<dbReference type="SUPFAM" id="SSF109998">
    <property type="entry name" value="Triger factor/SurA peptide-binding domain-like"/>
    <property type="match status" value="1"/>
</dbReference>
<feature type="coiled-coil region" evidence="7">
    <location>
        <begin position="37"/>
        <end position="68"/>
    </location>
</feature>
<keyword evidence="7" id="KW-0175">Coiled coil</keyword>
<keyword evidence="5 6" id="KW-0413">Isomerase</keyword>
<dbReference type="InterPro" id="IPR000297">
    <property type="entry name" value="PPIase_PpiC"/>
</dbReference>
<dbReference type="InterPro" id="IPR027304">
    <property type="entry name" value="Trigger_fact/SurA_dom_sf"/>
</dbReference>
<evidence type="ECO:0000259" key="8">
    <source>
        <dbReference type="PROSITE" id="PS50198"/>
    </source>
</evidence>
<reference evidence="10" key="1">
    <citation type="journal article" date="2013" name="Proc. Natl. Acad. Sci. U.S.A.">
        <title>Improving the coverage of the cyanobacterial phylum using diversity-driven genome sequencing.</title>
        <authorList>
            <person name="Shih P.M."/>
            <person name="Wu D."/>
            <person name="Latifi A."/>
            <person name="Axen S.D."/>
            <person name="Fewer D.P."/>
            <person name="Talla E."/>
            <person name="Calteau A."/>
            <person name="Cai F."/>
            <person name="Tandeau de Marsac N."/>
            <person name="Rippka R."/>
            <person name="Herdman M."/>
            <person name="Sivonen K."/>
            <person name="Coursin T."/>
            <person name="Laurent T."/>
            <person name="Goodwin L."/>
            <person name="Nolan M."/>
            <person name="Davenport K.W."/>
            <person name="Han C.S."/>
            <person name="Rubin E.M."/>
            <person name="Eisen J.A."/>
            <person name="Woyke T."/>
            <person name="Gugger M."/>
            <person name="Kerfeld C.A."/>
        </authorList>
    </citation>
    <scope>NUCLEOTIDE SEQUENCE [LARGE SCALE GENOMIC DNA]</scope>
    <source>
        <strain evidence="10">ATCC 29371 / PCC 7437</strain>
    </source>
</reference>
<proteinExistence type="predicted"/>
<sequence length="251" mass="29356">MSKLVDISLNTIIHQLKISCKIPEIIKEIIINKIIFLKAAEENIKIETKELQEAADNFRIQNQLLNAQDTWSWLNTHGLSLDDFEGMIHRNFLSTKLAQHLFAEEVELFFYEHQLDYTQVIIYEVLVDNLDLAMELYYAIAEKETSFWEVAHQYIQEPELRRQGGYRGSLKRQDLKPEISAAVFATNPPQLLKPILIEKKAHLILVEEIIQPELTNQLRCEIISNLFTAWLEQQIKQYQTNLTFIQSLTDN</sequence>
<dbReference type="Pfam" id="PF00639">
    <property type="entry name" value="Rotamase"/>
    <property type="match status" value="1"/>
</dbReference>
<evidence type="ECO:0000256" key="5">
    <source>
        <dbReference type="ARBA" id="ARBA00023235"/>
    </source>
</evidence>
<dbReference type="PANTHER" id="PTHR47245:SF1">
    <property type="entry name" value="FOLDASE PROTEIN PRSA"/>
    <property type="match status" value="1"/>
</dbReference>
<dbReference type="InterPro" id="IPR050245">
    <property type="entry name" value="PrsA_foldase"/>
</dbReference>
<dbReference type="eggNOG" id="COG0760">
    <property type="taxonomic scope" value="Bacteria"/>
</dbReference>
<dbReference type="SUPFAM" id="SSF54534">
    <property type="entry name" value="FKBP-like"/>
    <property type="match status" value="1"/>
</dbReference>
<keyword evidence="4 6" id="KW-0697">Rotamase</keyword>
<protein>
    <recommendedName>
        <fullName evidence="2">peptidylprolyl isomerase</fullName>
        <ecNumber evidence="2">5.2.1.8</ecNumber>
    </recommendedName>
</protein>
<dbReference type="PANTHER" id="PTHR47245">
    <property type="entry name" value="PEPTIDYLPROLYL ISOMERASE"/>
    <property type="match status" value="1"/>
</dbReference>
<dbReference type="Gene3D" id="3.10.50.40">
    <property type="match status" value="1"/>
</dbReference>
<dbReference type="PATRIC" id="fig|111780.3.peg.3363"/>
<dbReference type="OrthoDB" id="530022at2"/>